<keyword evidence="4" id="KW-0793">Thylakoid</keyword>
<dbReference type="EMBL" id="JTHE02000003">
    <property type="protein sequence ID" value="NEV69002.1"/>
    <property type="molecule type" value="Genomic_DNA"/>
</dbReference>
<evidence type="ECO:0000256" key="5">
    <source>
        <dbReference type="ARBA" id="ARBA00023136"/>
    </source>
</evidence>
<keyword evidence="2" id="KW-0042">Antenna complex</keyword>
<proteinExistence type="inferred from homology"/>
<dbReference type="GO" id="GO:0030089">
    <property type="term" value="C:phycobilisome"/>
    <property type="evidence" value="ECO:0007669"/>
    <property type="project" value="UniProtKB-UniRule"/>
</dbReference>
<sequence length="241" mass="28043">MEAIQETIVSRRSSLEERQAALYQIYTQVLERQPYASEHRQLAKPEKDFLKDKIGVKRFLKALGTSEVYLNEFYYSSSNLKFLELCFKHFMGRAPKSHAEMSEYSDILMREGVKELITKMIDSEEYRKHFGCFTVPHPYPEKVYESPKAYLENDLLINELHGRRGTVMPTMLWHELGLQCDGGTCAAQSESLTFGDHEDHDRVELLQVLRRIHPEDLEEVAAALPPQQRETLSRALLHLKR</sequence>
<dbReference type="AlphaFoldDB" id="A0A0C1Y618"/>
<evidence type="ECO:0000256" key="3">
    <source>
        <dbReference type="ARBA" id="ARBA00022738"/>
    </source>
</evidence>
<dbReference type="InterPro" id="IPR001297">
    <property type="entry name" value="PBS_linker_dom"/>
</dbReference>
<evidence type="ECO:0000256" key="4">
    <source>
        <dbReference type="ARBA" id="ARBA00023078"/>
    </source>
</evidence>
<reference evidence="7" key="3">
    <citation type="submission" date="2020-02" db="EMBL/GenBank/DDBJ databases">
        <authorList>
            <person name="Sarangi A.N."/>
            <person name="Ghosh S."/>
            <person name="Mukherjee M."/>
            <person name="Tripathy S."/>
        </authorList>
    </citation>
    <scope>NUCLEOTIDE SEQUENCE</scope>
    <source>
        <strain evidence="7">BDU141951</strain>
    </source>
</reference>
<evidence type="ECO:0000256" key="2">
    <source>
        <dbReference type="ARBA" id="ARBA00022549"/>
    </source>
</evidence>
<reference evidence="7" key="1">
    <citation type="submission" date="2014-11" db="EMBL/GenBank/DDBJ databases">
        <authorList>
            <person name="Malar M.C."/>
            <person name="Sen D."/>
            <person name="Tripathy S."/>
        </authorList>
    </citation>
    <scope>NUCLEOTIDE SEQUENCE</scope>
    <source>
        <strain evidence="7">BDU141951</strain>
    </source>
</reference>
<reference evidence="7" key="2">
    <citation type="journal article" date="2015" name="Genome Announc.">
        <title>Draft Genome Sequence of Filamentous Marine Cyanobacterium Lyngbya confervoides Strain BDU141951.</title>
        <authorList>
            <person name="Chandrababunaidu M.M."/>
            <person name="Sen D."/>
            <person name="Tripathy S."/>
        </authorList>
    </citation>
    <scope>NUCLEOTIDE SEQUENCE</scope>
    <source>
        <strain evidence="7">BDU141951</strain>
    </source>
</reference>
<organism evidence="7">
    <name type="scientific">Lyngbya confervoides BDU141951</name>
    <dbReference type="NCBI Taxonomy" id="1574623"/>
    <lineage>
        <taxon>Bacteria</taxon>
        <taxon>Bacillati</taxon>
        <taxon>Cyanobacteriota</taxon>
        <taxon>Cyanophyceae</taxon>
        <taxon>Oscillatoriophycideae</taxon>
        <taxon>Oscillatoriales</taxon>
        <taxon>Microcoleaceae</taxon>
        <taxon>Lyngbya</taxon>
    </lineage>
</organism>
<protein>
    <submittedName>
        <fullName evidence="7">Phycobilisome linker polypeptide</fullName>
    </submittedName>
</protein>
<evidence type="ECO:0000256" key="1">
    <source>
        <dbReference type="ARBA" id="ARBA00004308"/>
    </source>
</evidence>
<evidence type="ECO:0000256" key="6">
    <source>
        <dbReference type="PROSITE-ProRule" id="PRU00775"/>
    </source>
</evidence>
<gene>
    <name evidence="7" type="ORF">QQ91_018035</name>
</gene>
<dbReference type="InterPro" id="IPR038255">
    <property type="entry name" value="PBS_linker_sf"/>
</dbReference>
<dbReference type="Gene3D" id="1.10.3130.20">
    <property type="entry name" value="Phycobilisome linker domain"/>
    <property type="match status" value="1"/>
</dbReference>
<name>A0A0C1Y618_9CYAN</name>
<evidence type="ECO:0000313" key="7">
    <source>
        <dbReference type="EMBL" id="NEV69002.1"/>
    </source>
</evidence>
<comment type="similarity">
    <text evidence="6">Belongs to the phycobilisome linker protein family.</text>
</comment>
<accession>A0A0C1Y618</accession>
<keyword evidence="5" id="KW-0472">Membrane</keyword>
<dbReference type="PROSITE" id="PS51445">
    <property type="entry name" value="PBS_LINKER"/>
    <property type="match status" value="1"/>
</dbReference>
<dbReference type="PANTHER" id="PTHR34011">
    <property type="entry name" value="PHYCOBILISOME 32.1 KDA LINKER POLYPEPTIDE, PHYCOCYANIN-ASSOCIATED, ROD 2-RELATED"/>
    <property type="match status" value="1"/>
</dbReference>
<comment type="caution">
    <text evidence="7">The sequence shown here is derived from an EMBL/GenBank/DDBJ whole genome shotgun (WGS) entry which is preliminary data.</text>
</comment>
<keyword evidence="3 6" id="KW-0605">Phycobilisome</keyword>
<comment type="subcellular location">
    <subcellularLocation>
        <location evidence="1">Endomembrane system</location>
    </subcellularLocation>
</comment>
<dbReference type="Pfam" id="PF00427">
    <property type="entry name" value="PBS_linker_poly"/>
    <property type="match status" value="1"/>
</dbReference>
<dbReference type="GO" id="GO:0012505">
    <property type="term" value="C:endomembrane system"/>
    <property type="evidence" value="ECO:0007669"/>
    <property type="project" value="UniProtKB-SubCell"/>
</dbReference>
<dbReference type="GO" id="GO:0015979">
    <property type="term" value="P:photosynthesis"/>
    <property type="evidence" value="ECO:0007669"/>
    <property type="project" value="InterPro"/>
</dbReference>